<organism evidence="2 3">
    <name type="scientific">Rhodohalobacter mucosus</name>
    <dbReference type="NCBI Taxonomy" id="2079485"/>
    <lineage>
        <taxon>Bacteria</taxon>
        <taxon>Pseudomonadati</taxon>
        <taxon>Balneolota</taxon>
        <taxon>Balneolia</taxon>
        <taxon>Balneolales</taxon>
        <taxon>Balneolaceae</taxon>
        <taxon>Rhodohalobacter</taxon>
    </lineage>
</organism>
<dbReference type="Proteomes" id="UP000245533">
    <property type="component" value="Unassembled WGS sequence"/>
</dbReference>
<evidence type="ECO:0000256" key="1">
    <source>
        <dbReference type="SAM" id="SignalP"/>
    </source>
</evidence>
<dbReference type="OrthoDB" id="9799230at2"/>
<feature type="signal peptide" evidence="1">
    <location>
        <begin position="1"/>
        <end position="20"/>
    </location>
</feature>
<evidence type="ECO:0008006" key="4">
    <source>
        <dbReference type="Google" id="ProtNLM"/>
    </source>
</evidence>
<sequence>MNTKTFYCLGIIVLAGFVFSCSESENEVTKKLNNILFNINVTEIQRFGGDAEVVIGNMGMVEVDKYNRVYIAENSLGSRTVHVFNPDGKYITKISSEGNGPGEFRTLGHLITSSGTIYLFDKLNNKLISFSNSETNNRYQLVDEISISKSTLSSQKSIEGETLERLFVLDNRAFLVGFEDPKIPNKNDRKIHYYIVDNEGELLEDKIQFSQNAISIFNAQVGNSSITMELPFSSRPLIAVSEEGMVYLAETGESEIKVMNKDGEFVHSITFDVESVPLNRDEVIKWYEGNELFHLAIQEASFPQDWPMLNNMFVDDENRIWVSTIVENSDIYEWLVLDGLGQLITKFKWLRQEPIELVRGGHMYTRQTDEETGVQEIVKYGIEFEESVMMSEM</sequence>
<dbReference type="RefSeq" id="WP_109643960.1">
    <property type="nucleotide sequence ID" value="NZ_QGGB01000001.1"/>
</dbReference>
<keyword evidence="1" id="KW-0732">Signal</keyword>
<name>A0A316TXY7_9BACT</name>
<dbReference type="PROSITE" id="PS51257">
    <property type="entry name" value="PROKAR_LIPOPROTEIN"/>
    <property type="match status" value="1"/>
</dbReference>
<dbReference type="Gene3D" id="2.120.10.30">
    <property type="entry name" value="TolB, C-terminal domain"/>
    <property type="match status" value="1"/>
</dbReference>
<evidence type="ECO:0000313" key="3">
    <source>
        <dbReference type="Proteomes" id="UP000245533"/>
    </source>
</evidence>
<proteinExistence type="predicted"/>
<dbReference type="SUPFAM" id="SSF63829">
    <property type="entry name" value="Calcium-dependent phosphotriesterase"/>
    <property type="match status" value="1"/>
</dbReference>
<gene>
    <name evidence="2" type="ORF">DDZ15_01020</name>
</gene>
<feature type="chain" id="PRO_5016247876" description="6-bladed beta-propeller protein" evidence="1">
    <location>
        <begin position="21"/>
        <end position="393"/>
    </location>
</feature>
<dbReference type="AlphaFoldDB" id="A0A316TXY7"/>
<protein>
    <recommendedName>
        <fullName evidence="4">6-bladed beta-propeller protein</fullName>
    </recommendedName>
</protein>
<comment type="caution">
    <text evidence="2">The sequence shown here is derived from an EMBL/GenBank/DDBJ whole genome shotgun (WGS) entry which is preliminary data.</text>
</comment>
<dbReference type="EMBL" id="QGGB01000001">
    <property type="protein sequence ID" value="PWN08245.1"/>
    <property type="molecule type" value="Genomic_DNA"/>
</dbReference>
<evidence type="ECO:0000313" key="2">
    <source>
        <dbReference type="EMBL" id="PWN08245.1"/>
    </source>
</evidence>
<accession>A0A316TXY7</accession>
<dbReference type="InterPro" id="IPR011042">
    <property type="entry name" value="6-blade_b-propeller_TolB-like"/>
</dbReference>
<reference evidence="2 3" key="1">
    <citation type="submission" date="2018-05" db="EMBL/GenBank/DDBJ databases">
        <title>Rhodohalobacter halophilus gen. nov., sp. nov., a moderately halophilic member of the family Balneolaceae.</title>
        <authorList>
            <person name="Liu Z.-W."/>
        </authorList>
    </citation>
    <scope>NUCLEOTIDE SEQUENCE [LARGE SCALE GENOMIC DNA]</scope>
    <source>
        <strain evidence="2 3">8A47</strain>
    </source>
</reference>
<keyword evidence="3" id="KW-1185">Reference proteome</keyword>
<dbReference type="Pfam" id="PF17170">
    <property type="entry name" value="DUF5128"/>
    <property type="match status" value="1"/>
</dbReference>